<dbReference type="EMBL" id="RKMK01000015">
    <property type="protein sequence ID" value="RXG95802.1"/>
    <property type="molecule type" value="Genomic_DNA"/>
</dbReference>
<keyword evidence="4" id="KW-1185">Reference proteome</keyword>
<gene>
    <name evidence="3" type="ORF">EAS61_18345</name>
    <name evidence="2" type="ORF">EAS62_39880</name>
</gene>
<sequence>MCLIAGPARAAHKHSNGRPGKERATKPIDAKIDGLPPKAIEIKEYVRDTDLSNLSNNRAFLNEFFARTGHVPTLQLSWRMAPHP</sequence>
<comment type="caution">
    <text evidence="3">The sequence shown here is derived from an EMBL/GenBank/DDBJ whole genome shotgun (WGS) entry which is preliminary data.</text>
</comment>
<dbReference type="Proteomes" id="UP000290174">
    <property type="component" value="Unassembled WGS sequence"/>
</dbReference>
<name>A0A4Q0QND5_9BRAD</name>
<dbReference type="EMBL" id="RDRA01000067">
    <property type="protein sequence ID" value="RXG84249.1"/>
    <property type="molecule type" value="Genomic_DNA"/>
</dbReference>
<proteinExistence type="predicted"/>
<dbReference type="Proteomes" id="UP000289946">
    <property type="component" value="Unassembled WGS sequence"/>
</dbReference>
<evidence type="ECO:0000313" key="2">
    <source>
        <dbReference type="EMBL" id="RXG84249.1"/>
    </source>
</evidence>
<organism evidence="3 5">
    <name type="scientific">Bradyrhizobium zhanjiangense</name>
    <dbReference type="NCBI Taxonomy" id="1325107"/>
    <lineage>
        <taxon>Bacteria</taxon>
        <taxon>Pseudomonadati</taxon>
        <taxon>Pseudomonadota</taxon>
        <taxon>Alphaproteobacteria</taxon>
        <taxon>Hyphomicrobiales</taxon>
        <taxon>Nitrobacteraceae</taxon>
        <taxon>Bradyrhizobium</taxon>
    </lineage>
</organism>
<evidence type="ECO:0000313" key="3">
    <source>
        <dbReference type="EMBL" id="RXG95802.1"/>
    </source>
</evidence>
<accession>A0A4Q0QND5</accession>
<dbReference type="AlphaFoldDB" id="A0A4Q0QND5"/>
<evidence type="ECO:0000256" key="1">
    <source>
        <dbReference type="SAM" id="MobiDB-lite"/>
    </source>
</evidence>
<reference evidence="3 5" key="1">
    <citation type="submission" date="2018-11" db="EMBL/GenBank/DDBJ databases">
        <title>Bradyrhizobium sp. nov., isolated from effective nodules of peanut in China.</title>
        <authorList>
            <person name="Li Y."/>
        </authorList>
    </citation>
    <scope>NUCLEOTIDE SEQUENCE [LARGE SCALE GENOMIC DNA]</scope>
    <source>
        <strain evidence="3 5">CCBAU 51770</strain>
        <strain evidence="2 4">CCBAU 51781</strain>
    </source>
</reference>
<evidence type="ECO:0000313" key="5">
    <source>
        <dbReference type="Proteomes" id="UP000290174"/>
    </source>
</evidence>
<feature type="region of interest" description="Disordered" evidence="1">
    <location>
        <begin position="1"/>
        <end position="25"/>
    </location>
</feature>
<evidence type="ECO:0000313" key="4">
    <source>
        <dbReference type="Proteomes" id="UP000289946"/>
    </source>
</evidence>
<protein>
    <submittedName>
        <fullName evidence="3">Uncharacterized protein</fullName>
    </submittedName>
</protein>